<organism evidence="5 6">
    <name type="scientific">Dorea hominis</name>
    <dbReference type="NCBI Taxonomy" id="2763040"/>
    <lineage>
        <taxon>Bacteria</taxon>
        <taxon>Bacillati</taxon>
        <taxon>Bacillota</taxon>
        <taxon>Clostridia</taxon>
        <taxon>Lachnospirales</taxon>
        <taxon>Lachnospiraceae</taxon>
        <taxon>Dorea</taxon>
    </lineage>
</organism>
<feature type="domain" description="HTH lacI-type" evidence="4">
    <location>
        <begin position="2"/>
        <end position="58"/>
    </location>
</feature>
<evidence type="ECO:0000256" key="1">
    <source>
        <dbReference type="ARBA" id="ARBA00023015"/>
    </source>
</evidence>
<dbReference type="PANTHER" id="PTHR30146:SF149">
    <property type="entry name" value="HTH-TYPE TRANSCRIPTIONAL REGULATOR EBGR"/>
    <property type="match status" value="1"/>
</dbReference>
<dbReference type="InterPro" id="IPR000843">
    <property type="entry name" value="HTH_LacI"/>
</dbReference>
<dbReference type="SMART" id="SM00354">
    <property type="entry name" value="HTH_LACI"/>
    <property type="match status" value="1"/>
</dbReference>
<comment type="caution">
    <text evidence="5">The sequence shown here is derived from an EMBL/GenBank/DDBJ whole genome shotgun (WGS) entry which is preliminary data.</text>
</comment>
<dbReference type="InterPro" id="IPR010982">
    <property type="entry name" value="Lambda_DNA-bd_dom_sf"/>
</dbReference>
<keyword evidence="2 5" id="KW-0238">DNA-binding</keyword>
<dbReference type="RefSeq" id="WP_186856159.1">
    <property type="nucleotide sequence ID" value="NZ_JACOOY010000020.1"/>
</dbReference>
<dbReference type="Pfam" id="PF13377">
    <property type="entry name" value="Peripla_BP_3"/>
    <property type="match status" value="1"/>
</dbReference>
<accession>A0ABR7EXR4</accession>
<dbReference type="GO" id="GO:0003677">
    <property type="term" value="F:DNA binding"/>
    <property type="evidence" value="ECO:0007669"/>
    <property type="project" value="UniProtKB-KW"/>
</dbReference>
<dbReference type="CDD" id="cd01544">
    <property type="entry name" value="PBP1_GalR"/>
    <property type="match status" value="1"/>
</dbReference>
<dbReference type="PROSITE" id="PS00356">
    <property type="entry name" value="HTH_LACI_1"/>
    <property type="match status" value="1"/>
</dbReference>
<dbReference type="Proteomes" id="UP000647235">
    <property type="component" value="Unassembled WGS sequence"/>
</dbReference>
<dbReference type="SUPFAM" id="SSF47413">
    <property type="entry name" value="lambda repressor-like DNA-binding domains"/>
    <property type="match status" value="1"/>
</dbReference>
<dbReference type="InterPro" id="IPR046335">
    <property type="entry name" value="LacI/GalR-like_sensor"/>
</dbReference>
<dbReference type="Pfam" id="PF00356">
    <property type="entry name" value="LacI"/>
    <property type="match status" value="1"/>
</dbReference>
<protein>
    <submittedName>
        <fullName evidence="5">LacI family DNA-binding transcriptional regulator</fullName>
    </submittedName>
</protein>
<keyword evidence="1" id="KW-0805">Transcription regulation</keyword>
<proteinExistence type="predicted"/>
<dbReference type="Gene3D" id="1.10.260.40">
    <property type="entry name" value="lambda repressor-like DNA-binding domains"/>
    <property type="match status" value="1"/>
</dbReference>
<keyword evidence="6" id="KW-1185">Reference proteome</keyword>
<reference evidence="5 6" key="1">
    <citation type="submission" date="2020-08" db="EMBL/GenBank/DDBJ databases">
        <title>Genome public.</title>
        <authorList>
            <person name="Liu C."/>
            <person name="Sun Q."/>
        </authorList>
    </citation>
    <scope>NUCLEOTIDE SEQUENCE [LARGE SCALE GENOMIC DNA]</scope>
    <source>
        <strain evidence="5 6">NSJ-36</strain>
    </source>
</reference>
<dbReference type="Gene3D" id="3.40.50.2300">
    <property type="match status" value="2"/>
</dbReference>
<keyword evidence="3" id="KW-0804">Transcription</keyword>
<sequence length="353" mass="40524">MATLKDIAEKVKVSQSTVSRVLNGDPNLNVSDETRENIVTVACELGYKTVSQRYSKRQGDAGKKASVEEMTESQNLPERRIGIAQMFEMKEQMEDIYYIMLKNRLDEACFEKKWTTVMLYRDEKKRFTKNDDRPIDGLIAIGRFSPEEIQDFHQYTDNIVFLDSSPDDMKYYSIVPNYHLAIREVLQCFEAKGKERIAYLGSVDTLGDDKKLTMDPRYYYYKNTLNNQNRFDESLVIDCEMNSRSSCQKVLEYLDSHTPEEYPDAIFASSDAVAPGLVKALHEREILLPGQIGVITFNNTSFSEFSNPPLSSVEVYMRESVESTVMCMELLWKKNSLPKKIIVPCSLVDRGSV</sequence>
<dbReference type="EMBL" id="JACOOY010000020">
    <property type="protein sequence ID" value="MBC5666143.1"/>
    <property type="molecule type" value="Genomic_DNA"/>
</dbReference>
<dbReference type="PROSITE" id="PS50932">
    <property type="entry name" value="HTH_LACI_2"/>
    <property type="match status" value="1"/>
</dbReference>
<dbReference type="PANTHER" id="PTHR30146">
    <property type="entry name" value="LACI-RELATED TRANSCRIPTIONAL REPRESSOR"/>
    <property type="match status" value="1"/>
</dbReference>
<dbReference type="CDD" id="cd01392">
    <property type="entry name" value="HTH_LacI"/>
    <property type="match status" value="1"/>
</dbReference>
<gene>
    <name evidence="5" type="ORF">H8S07_12945</name>
</gene>
<dbReference type="InterPro" id="IPR028082">
    <property type="entry name" value="Peripla_BP_I"/>
</dbReference>
<evidence type="ECO:0000313" key="5">
    <source>
        <dbReference type="EMBL" id="MBC5666143.1"/>
    </source>
</evidence>
<dbReference type="SUPFAM" id="SSF53822">
    <property type="entry name" value="Periplasmic binding protein-like I"/>
    <property type="match status" value="1"/>
</dbReference>
<evidence type="ECO:0000313" key="6">
    <source>
        <dbReference type="Proteomes" id="UP000647235"/>
    </source>
</evidence>
<evidence type="ECO:0000256" key="2">
    <source>
        <dbReference type="ARBA" id="ARBA00023125"/>
    </source>
</evidence>
<evidence type="ECO:0000256" key="3">
    <source>
        <dbReference type="ARBA" id="ARBA00023163"/>
    </source>
</evidence>
<evidence type="ECO:0000259" key="4">
    <source>
        <dbReference type="PROSITE" id="PS50932"/>
    </source>
</evidence>
<name>A0ABR7EXR4_9FIRM</name>